<dbReference type="Proteomes" id="UP000277896">
    <property type="component" value="Chromosome"/>
</dbReference>
<dbReference type="PANTHER" id="PTHR36918">
    <property type="match status" value="1"/>
</dbReference>
<dbReference type="EMBL" id="CP032744">
    <property type="protein sequence ID" value="AYJ37613.1"/>
    <property type="molecule type" value="Genomic_DNA"/>
</dbReference>
<proteinExistence type="inferred from homology"/>
<evidence type="ECO:0000256" key="1">
    <source>
        <dbReference type="ARBA" id="ARBA00009990"/>
    </source>
</evidence>
<organism evidence="2 5">
    <name type="scientific">Lactiplantibacillus paraplantarum</name>
    <dbReference type="NCBI Taxonomy" id="60520"/>
    <lineage>
        <taxon>Bacteria</taxon>
        <taxon>Bacillati</taxon>
        <taxon>Bacillota</taxon>
        <taxon>Bacilli</taxon>
        <taxon>Lactobacillales</taxon>
        <taxon>Lactobacillaceae</taxon>
        <taxon>Lactiplantibacillus</taxon>
    </lineage>
</organism>
<dbReference type="InterPro" id="IPR035958">
    <property type="entry name" value="SecB-like_sf"/>
</dbReference>
<evidence type="ECO:0000313" key="3">
    <source>
        <dbReference type="EMBL" id="GBF01777.1"/>
    </source>
</evidence>
<evidence type="ECO:0000313" key="5">
    <source>
        <dbReference type="Proteomes" id="UP000277896"/>
    </source>
</evidence>
<dbReference type="SUPFAM" id="SSF54611">
    <property type="entry name" value="SecB-like"/>
    <property type="match status" value="1"/>
</dbReference>
<reference evidence="3 4" key="1">
    <citation type="submission" date="2017-04" db="EMBL/GenBank/DDBJ databases">
        <title>In vitro and in silico characterization of Lactobacillus paraplantarum D2-1, a starter culture for soymilk fermentation.</title>
        <authorList>
            <person name="Endo A."/>
            <person name="Sasaki F."/>
            <person name="Maeno S."/>
            <person name="Kanesaki Y."/>
            <person name="Kubota E."/>
            <person name="Torres G.A."/>
            <person name="Tomita S."/>
            <person name="Nakagawa J."/>
        </authorList>
    </citation>
    <scope>NUCLEOTIDE SEQUENCE [LARGE SCALE GENOMIC DNA]</scope>
    <source>
        <strain evidence="3 4">D2-1</strain>
    </source>
</reference>
<name>A0AAD0X5Z7_9LACO</name>
<dbReference type="GO" id="GO:0015031">
    <property type="term" value="P:protein transport"/>
    <property type="evidence" value="ECO:0007669"/>
    <property type="project" value="InterPro"/>
</dbReference>
<gene>
    <name evidence="2" type="ORF">LP667_01630</name>
    <name evidence="3" type="ORF">LPPLD21_01309</name>
</gene>
<dbReference type="AlphaFoldDB" id="A0AAD0X5Z7"/>
<dbReference type="Gene3D" id="3.10.420.10">
    <property type="entry name" value="SecB-like"/>
    <property type="match status" value="1"/>
</dbReference>
<dbReference type="GO" id="GO:0051082">
    <property type="term" value="F:unfolded protein binding"/>
    <property type="evidence" value="ECO:0007669"/>
    <property type="project" value="InterPro"/>
</dbReference>
<dbReference type="PANTHER" id="PTHR36918:SF1">
    <property type="entry name" value="PROTEIN-EXPORT PROTEIN SECB"/>
    <property type="match status" value="1"/>
</dbReference>
<dbReference type="GeneID" id="79806200"/>
<comment type="similarity">
    <text evidence="1">Belongs to the SecB family.</text>
</comment>
<protein>
    <submittedName>
        <fullName evidence="3">Preprotein translocase subunit SecB</fullName>
    </submittedName>
</protein>
<evidence type="ECO:0000313" key="2">
    <source>
        <dbReference type="EMBL" id="AYJ37613.1"/>
    </source>
</evidence>
<dbReference type="RefSeq" id="WP_021731935.1">
    <property type="nucleotide sequence ID" value="NZ_AVAI01000131.1"/>
</dbReference>
<keyword evidence="4" id="KW-1185">Reference proteome</keyword>
<sequence>MAVLNFKGYIVEDSSYQRNNNYVPVAKPVNLTPDIETTNDVQGSNILVKLRVSVGSTSNKAMPFRASITINGTFEFNVSEDDSGVGVDMLIRNNAVAILYPYARALIANLTLSSNEYPAVTLPTINVAKVLANSER</sequence>
<dbReference type="InterPro" id="IPR003708">
    <property type="entry name" value="SecB"/>
</dbReference>
<reference evidence="2 5" key="2">
    <citation type="submission" date="2018-10" db="EMBL/GenBank/DDBJ databases">
        <title>Genome seuquencing of Lactobacillus species.</title>
        <authorList>
            <person name="Baek C."/>
            <person name="Yi H."/>
        </authorList>
    </citation>
    <scope>NUCLEOTIDE SEQUENCE [LARGE SCALE GENOMIC DNA]</scope>
    <source>
        <strain evidence="2 5">DSM 10667</strain>
    </source>
</reference>
<dbReference type="GO" id="GO:0051262">
    <property type="term" value="P:protein tetramerization"/>
    <property type="evidence" value="ECO:0007669"/>
    <property type="project" value="InterPro"/>
</dbReference>
<evidence type="ECO:0000313" key="4">
    <source>
        <dbReference type="Proteomes" id="UP000236162"/>
    </source>
</evidence>
<dbReference type="Proteomes" id="UP000236162">
    <property type="component" value="Unassembled WGS sequence"/>
</dbReference>
<accession>A0AAD0X5Z7</accession>
<dbReference type="EMBL" id="BDOR01000005">
    <property type="protein sequence ID" value="GBF01777.1"/>
    <property type="molecule type" value="Genomic_DNA"/>
</dbReference>
<dbReference type="Pfam" id="PF02556">
    <property type="entry name" value="SecB"/>
    <property type="match status" value="1"/>
</dbReference>